<dbReference type="EMBL" id="JAIQCJ010000544">
    <property type="protein sequence ID" value="KAJ8795602.1"/>
    <property type="molecule type" value="Genomic_DNA"/>
</dbReference>
<dbReference type="InterPro" id="IPR041491">
    <property type="entry name" value="TRPM_SLOG"/>
</dbReference>
<evidence type="ECO:0000313" key="3">
    <source>
        <dbReference type="EMBL" id="KAJ8795602.1"/>
    </source>
</evidence>
<dbReference type="AlphaFoldDB" id="A0AB34HRW2"/>
<feature type="compositionally biased region" description="Gly residues" evidence="1">
    <location>
        <begin position="42"/>
        <end position="54"/>
    </location>
</feature>
<evidence type="ECO:0000256" key="1">
    <source>
        <dbReference type="SAM" id="MobiDB-lite"/>
    </source>
</evidence>
<dbReference type="GO" id="GO:0005886">
    <property type="term" value="C:plasma membrane"/>
    <property type="evidence" value="ECO:0007669"/>
    <property type="project" value="TreeGrafter"/>
</dbReference>
<proteinExistence type="predicted"/>
<feature type="region of interest" description="Disordered" evidence="1">
    <location>
        <begin position="33"/>
        <end position="143"/>
    </location>
</feature>
<dbReference type="GO" id="GO:0005227">
    <property type="term" value="F:calcium-activated cation channel activity"/>
    <property type="evidence" value="ECO:0007669"/>
    <property type="project" value="TreeGrafter"/>
</dbReference>
<reference evidence="3 4" key="1">
    <citation type="submission" date="2022-11" db="EMBL/GenBank/DDBJ databases">
        <title>Whole genome sequence of Eschrichtius robustus ER-17-0199.</title>
        <authorList>
            <person name="Bruniche-Olsen A."/>
            <person name="Black A.N."/>
            <person name="Fields C.J."/>
            <person name="Walden K."/>
            <person name="Dewoody J.A."/>
        </authorList>
    </citation>
    <scope>NUCLEOTIDE SEQUENCE [LARGE SCALE GENOMIC DNA]</scope>
    <source>
        <strain evidence="3">ER-17-0199</strain>
        <tissue evidence="3">Blubber</tissue>
    </source>
</reference>
<dbReference type="GO" id="GO:0099604">
    <property type="term" value="F:ligand-gated calcium channel activity"/>
    <property type="evidence" value="ECO:0007669"/>
    <property type="project" value="TreeGrafter"/>
</dbReference>
<sequence>MVTPKGVTGPVRPGEGWPSRPVALAAAGLWAGWGGDRVAPGAGHGIGRPGAGRGGGEEEGRRQAVGTSTRSSPRVQARGESRQVGALAASPQGGAGVGAPSTLATGCRSSPFPPPEPGESPAFQTVPLQGRGAAPRSRGSEPVPVPLGGSQARGQLCPLAAPSPGPGDPCPHWGPGAAVLTAALLSVGPLCAPSSPSQGGAEGPSGAVKDRTSVHANAPFACPSPLVAPFAWCLAQCPPGSQRRTPMPPWPPVAGKPGVGPRPSGRGVASLQETKGWPGLENRSRRRKAFYREIHSPLPKGPIRPGGGADPGEAGKIPQLNGALPTPVMDRATRETELHREGPMQGAGGARPGSHGGAGDRQGPGLCRGEIEFGGSGKKRGKFVKLPSGVAPSVLFDLLLTEWHLPAPNLVVSLVGEERPFALKPWLRDVLRKGLVKAAQSTREAPGQGLCPAAR</sequence>
<dbReference type="PANTHER" id="PTHR13800">
    <property type="entry name" value="TRANSIENT RECEPTOR POTENTIAL CATION CHANNEL, SUBFAMILY M, MEMBER 6"/>
    <property type="match status" value="1"/>
</dbReference>
<protein>
    <recommendedName>
        <fullName evidence="2">TRPM SLOG domain-containing protein</fullName>
    </recommendedName>
</protein>
<dbReference type="PANTHER" id="PTHR13800:SF5">
    <property type="entry name" value="TRANSIENT RECEPTOR POTENTIAL CATION CHANNEL SUBFAMILY M MEMBER 5"/>
    <property type="match status" value="1"/>
</dbReference>
<comment type="caution">
    <text evidence="3">The sequence shown here is derived from an EMBL/GenBank/DDBJ whole genome shotgun (WGS) entry which is preliminary data.</text>
</comment>
<feature type="compositionally biased region" description="Gly residues" evidence="1">
    <location>
        <begin position="345"/>
        <end position="362"/>
    </location>
</feature>
<feature type="region of interest" description="Disordered" evidence="1">
    <location>
        <begin position="296"/>
        <end position="372"/>
    </location>
</feature>
<dbReference type="Proteomes" id="UP001159641">
    <property type="component" value="Unassembled WGS sequence"/>
</dbReference>
<evidence type="ECO:0000259" key="2">
    <source>
        <dbReference type="Pfam" id="PF18139"/>
    </source>
</evidence>
<feature type="domain" description="TRPM SLOG" evidence="2">
    <location>
        <begin position="382"/>
        <end position="442"/>
    </location>
</feature>
<name>A0AB34HRW2_ESCRO</name>
<evidence type="ECO:0000313" key="4">
    <source>
        <dbReference type="Proteomes" id="UP001159641"/>
    </source>
</evidence>
<organism evidence="3 4">
    <name type="scientific">Eschrichtius robustus</name>
    <name type="common">California gray whale</name>
    <name type="synonym">Eschrichtius gibbosus</name>
    <dbReference type="NCBI Taxonomy" id="9764"/>
    <lineage>
        <taxon>Eukaryota</taxon>
        <taxon>Metazoa</taxon>
        <taxon>Chordata</taxon>
        <taxon>Craniata</taxon>
        <taxon>Vertebrata</taxon>
        <taxon>Euteleostomi</taxon>
        <taxon>Mammalia</taxon>
        <taxon>Eutheria</taxon>
        <taxon>Laurasiatheria</taxon>
        <taxon>Artiodactyla</taxon>
        <taxon>Whippomorpha</taxon>
        <taxon>Cetacea</taxon>
        <taxon>Mysticeti</taxon>
        <taxon>Eschrichtiidae</taxon>
        <taxon>Eschrichtius</taxon>
    </lineage>
</organism>
<gene>
    <name evidence="3" type="ORF">J1605_002364</name>
</gene>
<accession>A0AB34HRW2</accession>
<dbReference type="Pfam" id="PF18139">
    <property type="entry name" value="LSDAT_euk"/>
    <property type="match status" value="1"/>
</dbReference>
<feature type="compositionally biased region" description="Basic and acidic residues" evidence="1">
    <location>
        <begin position="331"/>
        <end position="342"/>
    </location>
</feature>
<keyword evidence="4" id="KW-1185">Reference proteome</keyword>
<dbReference type="InterPro" id="IPR050927">
    <property type="entry name" value="TRPM"/>
</dbReference>